<dbReference type="InterPro" id="IPR001810">
    <property type="entry name" value="F-box_dom"/>
</dbReference>
<dbReference type="InterPro" id="IPR001607">
    <property type="entry name" value="Znf_UBP"/>
</dbReference>
<dbReference type="EMBL" id="JADGJD010000359">
    <property type="protein sequence ID" value="KAJ3051786.1"/>
    <property type="molecule type" value="Genomic_DNA"/>
</dbReference>
<dbReference type="SUPFAM" id="SSF81383">
    <property type="entry name" value="F-box domain"/>
    <property type="match status" value="1"/>
</dbReference>
<dbReference type="SUPFAM" id="SSF57850">
    <property type="entry name" value="RING/U-box"/>
    <property type="match status" value="1"/>
</dbReference>
<dbReference type="SMART" id="SM00290">
    <property type="entry name" value="ZnF_UBP"/>
    <property type="match status" value="1"/>
</dbReference>
<dbReference type="InterPro" id="IPR006615">
    <property type="entry name" value="Pept_C19_DUSP"/>
</dbReference>
<organism evidence="4 5">
    <name type="scientific">Rhizophlyctis rosea</name>
    <dbReference type="NCBI Taxonomy" id="64517"/>
    <lineage>
        <taxon>Eukaryota</taxon>
        <taxon>Fungi</taxon>
        <taxon>Fungi incertae sedis</taxon>
        <taxon>Chytridiomycota</taxon>
        <taxon>Chytridiomycota incertae sedis</taxon>
        <taxon>Chytridiomycetes</taxon>
        <taxon>Rhizophlyctidales</taxon>
        <taxon>Rhizophlyctidaceae</taxon>
        <taxon>Rhizophlyctis</taxon>
    </lineage>
</organism>
<evidence type="ECO:0000259" key="2">
    <source>
        <dbReference type="PROSITE" id="PS50271"/>
    </source>
</evidence>
<sequence length="324" mass="36876">MTILDLPIELLNQLIVTYLNGLDLHRLAKTCSALKYILTDDAIWHRLAAERKGYDVRPETMTWKQVFYTEARCEHLFDINRSVLQDRILAYLEAMKSPKTLKCTNSNCEIGLPDLWLCLSKGCTSIGCGRTKQKHAFEHYTYGRPHCLTIKINTLEIWCYICKEWIGSLDAHPLERAKASHILSCIKSASSHPTHPLPLLTTDISLNDRRQKERKMYIFGKKDPLCFVAEGWLDEWKEFLIGNAGPPGEIDNGGLVDGRGKFRGNARPNLDYGFMAEGAYDQLVEAYGGGPKLSETELTEEHHGFLIQMIKTWRTPFASEDDPN</sequence>
<feature type="domain" description="UBP-type" evidence="2">
    <location>
        <begin position="71"/>
        <end position="185"/>
    </location>
</feature>
<evidence type="ECO:0000313" key="5">
    <source>
        <dbReference type="Proteomes" id="UP001212841"/>
    </source>
</evidence>
<dbReference type="Pfam" id="PF12937">
    <property type="entry name" value="F-box-like"/>
    <property type="match status" value="1"/>
</dbReference>
<reference evidence="4" key="1">
    <citation type="submission" date="2020-05" db="EMBL/GenBank/DDBJ databases">
        <title>Phylogenomic resolution of chytrid fungi.</title>
        <authorList>
            <person name="Stajich J.E."/>
            <person name="Amses K."/>
            <person name="Simmons R."/>
            <person name="Seto K."/>
            <person name="Myers J."/>
            <person name="Bonds A."/>
            <person name="Quandt C.A."/>
            <person name="Barry K."/>
            <person name="Liu P."/>
            <person name="Grigoriev I."/>
            <person name="Longcore J.E."/>
            <person name="James T.Y."/>
        </authorList>
    </citation>
    <scope>NUCLEOTIDE SEQUENCE</scope>
    <source>
        <strain evidence="4">JEL0318</strain>
    </source>
</reference>
<name>A0AAD5SDU0_9FUNG</name>
<dbReference type="Gene3D" id="3.30.40.10">
    <property type="entry name" value="Zinc/RING finger domain, C3HC4 (zinc finger)"/>
    <property type="match status" value="1"/>
</dbReference>
<dbReference type="Pfam" id="PF06337">
    <property type="entry name" value="DUSP"/>
    <property type="match status" value="1"/>
</dbReference>
<keyword evidence="1" id="KW-0479">Metal-binding</keyword>
<dbReference type="InterPro" id="IPR036047">
    <property type="entry name" value="F-box-like_dom_sf"/>
</dbReference>
<dbReference type="AlphaFoldDB" id="A0AAD5SDU0"/>
<dbReference type="Gene3D" id="3.30.2230.10">
    <property type="entry name" value="DUSP-like"/>
    <property type="match status" value="1"/>
</dbReference>
<dbReference type="SMART" id="SM00256">
    <property type="entry name" value="FBOX"/>
    <property type="match status" value="1"/>
</dbReference>
<dbReference type="Pfam" id="PF02148">
    <property type="entry name" value="zf-UBP"/>
    <property type="match status" value="1"/>
</dbReference>
<evidence type="ECO:0000313" key="4">
    <source>
        <dbReference type="EMBL" id="KAJ3051786.1"/>
    </source>
</evidence>
<dbReference type="PROSITE" id="PS51283">
    <property type="entry name" value="DUSP"/>
    <property type="match status" value="1"/>
</dbReference>
<keyword evidence="5" id="KW-1185">Reference proteome</keyword>
<protein>
    <submittedName>
        <fullName evidence="4">Ubiquitin carboxyl-terminal hydrolase 20</fullName>
    </submittedName>
</protein>
<dbReference type="InterPro" id="IPR013083">
    <property type="entry name" value="Znf_RING/FYVE/PHD"/>
</dbReference>
<dbReference type="Proteomes" id="UP001212841">
    <property type="component" value="Unassembled WGS sequence"/>
</dbReference>
<dbReference type="PROSITE" id="PS50271">
    <property type="entry name" value="ZF_UBP"/>
    <property type="match status" value="1"/>
</dbReference>
<evidence type="ECO:0000259" key="3">
    <source>
        <dbReference type="PROSITE" id="PS51283"/>
    </source>
</evidence>
<keyword evidence="1" id="KW-0863">Zinc-finger</keyword>
<accession>A0AAD5SDU0</accession>
<comment type="caution">
    <text evidence="4">The sequence shown here is derived from an EMBL/GenBank/DDBJ whole genome shotgun (WGS) entry which is preliminary data.</text>
</comment>
<keyword evidence="4" id="KW-0378">Hydrolase</keyword>
<evidence type="ECO:0000256" key="1">
    <source>
        <dbReference type="PROSITE-ProRule" id="PRU00502"/>
    </source>
</evidence>
<keyword evidence="1" id="KW-0862">Zinc</keyword>
<dbReference type="InterPro" id="IPR035927">
    <property type="entry name" value="DUSP-like_sf"/>
</dbReference>
<feature type="domain" description="DUSP" evidence="3">
    <location>
        <begin position="204"/>
        <end position="299"/>
    </location>
</feature>
<gene>
    <name evidence="4" type="primary">USP20</name>
    <name evidence="4" type="ORF">HK097_007190</name>
</gene>
<dbReference type="GO" id="GO:0004843">
    <property type="term" value="F:cysteine-type deubiquitinase activity"/>
    <property type="evidence" value="ECO:0007669"/>
    <property type="project" value="InterPro"/>
</dbReference>
<proteinExistence type="predicted"/>
<dbReference type="SUPFAM" id="SSF143791">
    <property type="entry name" value="DUSP-like"/>
    <property type="match status" value="1"/>
</dbReference>
<dbReference type="Gene3D" id="1.20.1280.50">
    <property type="match status" value="1"/>
</dbReference>
<dbReference type="GO" id="GO:0008270">
    <property type="term" value="F:zinc ion binding"/>
    <property type="evidence" value="ECO:0007669"/>
    <property type="project" value="UniProtKB-KW"/>
</dbReference>